<name>A0A084QSB0_STAC4</name>
<feature type="transmembrane region" description="Helical" evidence="6">
    <location>
        <begin position="109"/>
        <end position="127"/>
    </location>
</feature>
<keyword evidence="4 6" id="KW-0472">Membrane</keyword>
<feature type="transmembrane region" description="Helical" evidence="6">
    <location>
        <begin position="198"/>
        <end position="220"/>
    </location>
</feature>
<keyword evidence="2 6" id="KW-0812">Transmembrane</keyword>
<dbReference type="OMA" id="FSWDSAY"/>
<protein>
    <recommendedName>
        <fullName evidence="7">Major facilitator superfamily (MFS) profile domain-containing protein</fullName>
    </recommendedName>
</protein>
<feature type="compositionally biased region" description="Polar residues" evidence="5">
    <location>
        <begin position="49"/>
        <end position="59"/>
    </location>
</feature>
<dbReference type="GO" id="GO:0022857">
    <property type="term" value="F:transmembrane transporter activity"/>
    <property type="evidence" value="ECO:0007669"/>
    <property type="project" value="InterPro"/>
</dbReference>
<keyword evidence="3 6" id="KW-1133">Transmembrane helix</keyword>
<keyword evidence="9" id="KW-1185">Reference proteome</keyword>
<feature type="transmembrane region" description="Helical" evidence="6">
    <location>
        <begin position="325"/>
        <end position="342"/>
    </location>
</feature>
<accession>A0A084QSB0</accession>
<dbReference type="InterPro" id="IPR036259">
    <property type="entry name" value="MFS_trans_sf"/>
</dbReference>
<dbReference type="SUPFAM" id="SSF103473">
    <property type="entry name" value="MFS general substrate transporter"/>
    <property type="match status" value="1"/>
</dbReference>
<dbReference type="EMBL" id="KL660339">
    <property type="protein sequence ID" value="KFA66845.1"/>
    <property type="molecule type" value="Genomic_DNA"/>
</dbReference>
<dbReference type="AlphaFoldDB" id="A0A084QSB0"/>
<sequence>MESTPNDIYSTRIQTWQMASAQNHDASFAVGEPGNHTPSQPRDTKENASQEISSDNSHSGSEIVYLDGMRFWAVCGLLSLMFFLVSMEISVVTTALVSIAEELGDFSDVAWVLSSYLLGYVGLVIIFAKLSDILGRKHVLMFCIFVFTTFSGACGASQTMTQLFIILRAFQGMGGGGSFAMSMIFVIELAPPDKYAQLVANMGFPGALALGLGPVIGGAISSTTTWRWVFLMKLVGPLACYPRTYSSVRRSWLTLLVEIGLLYFPTGGWDCFLGSLFNLGKARHFVAVSKGAGATMEILYRAYADRYTTLPQRFQLLNGLSSVDAGIRLVPFGVAIPIGAMLGSKIAGAFKVPIIYMIVASSIIQVVGFALLSTLPVSREIPASAYGYQILAGVGCGSVYQSLYLLIPLVAGRLHHAVGMGAATQFRMMGGAVFLAVATSIFNDYVLPRLAELGILDTDARINEAGASAQMIEENSEIREVFAEGYRRQMLVLCAVSAAQVPAALLLWKKKQVVLPSTGKT</sequence>
<evidence type="ECO:0000313" key="9">
    <source>
        <dbReference type="Proteomes" id="UP000028524"/>
    </source>
</evidence>
<evidence type="ECO:0000256" key="1">
    <source>
        <dbReference type="ARBA" id="ARBA00004141"/>
    </source>
</evidence>
<evidence type="ECO:0000256" key="3">
    <source>
        <dbReference type="ARBA" id="ARBA00022989"/>
    </source>
</evidence>
<evidence type="ECO:0000313" key="8">
    <source>
        <dbReference type="EMBL" id="KFA66845.1"/>
    </source>
</evidence>
<dbReference type="PANTHER" id="PTHR23501">
    <property type="entry name" value="MAJOR FACILITATOR SUPERFAMILY"/>
    <property type="match status" value="1"/>
</dbReference>
<feature type="transmembrane region" description="Helical" evidence="6">
    <location>
        <begin position="71"/>
        <end position="97"/>
    </location>
</feature>
<dbReference type="OrthoDB" id="440553at2759"/>
<feature type="transmembrane region" description="Helical" evidence="6">
    <location>
        <begin position="139"/>
        <end position="159"/>
    </location>
</feature>
<comment type="subcellular location">
    <subcellularLocation>
        <location evidence="1">Membrane</location>
        <topology evidence="1">Multi-pass membrane protein</topology>
    </subcellularLocation>
</comment>
<dbReference type="Pfam" id="PF07690">
    <property type="entry name" value="MFS_1"/>
    <property type="match status" value="1"/>
</dbReference>
<feature type="transmembrane region" description="Helical" evidence="6">
    <location>
        <begin position="165"/>
        <end position="186"/>
    </location>
</feature>
<feature type="domain" description="Major facilitator superfamily (MFS) profile" evidence="7">
    <location>
        <begin position="74"/>
        <end position="512"/>
    </location>
</feature>
<proteinExistence type="predicted"/>
<organism evidence="8 9">
    <name type="scientific">Stachybotrys chlorohalonatus (strain IBT 40285)</name>
    <dbReference type="NCBI Taxonomy" id="1283841"/>
    <lineage>
        <taxon>Eukaryota</taxon>
        <taxon>Fungi</taxon>
        <taxon>Dikarya</taxon>
        <taxon>Ascomycota</taxon>
        <taxon>Pezizomycotina</taxon>
        <taxon>Sordariomycetes</taxon>
        <taxon>Hypocreomycetidae</taxon>
        <taxon>Hypocreales</taxon>
        <taxon>Stachybotryaceae</taxon>
        <taxon>Stachybotrys</taxon>
    </lineage>
</organism>
<evidence type="ECO:0000259" key="7">
    <source>
        <dbReference type="PROSITE" id="PS50850"/>
    </source>
</evidence>
<dbReference type="Proteomes" id="UP000028524">
    <property type="component" value="Unassembled WGS sequence"/>
</dbReference>
<dbReference type="HOGENOM" id="CLU_000960_22_2_1"/>
<evidence type="ECO:0000256" key="2">
    <source>
        <dbReference type="ARBA" id="ARBA00022692"/>
    </source>
</evidence>
<gene>
    <name evidence="8" type="ORF">S40285_07371</name>
</gene>
<dbReference type="InParanoid" id="A0A084QSB0"/>
<feature type="region of interest" description="Disordered" evidence="5">
    <location>
        <begin position="27"/>
        <end position="59"/>
    </location>
</feature>
<dbReference type="InterPro" id="IPR011701">
    <property type="entry name" value="MFS"/>
</dbReference>
<evidence type="ECO:0000256" key="5">
    <source>
        <dbReference type="SAM" id="MobiDB-lite"/>
    </source>
</evidence>
<feature type="transmembrane region" description="Helical" evidence="6">
    <location>
        <begin position="428"/>
        <end position="447"/>
    </location>
</feature>
<dbReference type="Gene3D" id="1.20.1250.20">
    <property type="entry name" value="MFS general substrate transporter like domains"/>
    <property type="match status" value="1"/>
</dbReference>
<dbReference type="PROSITE" id="PS50850">
    <property type="entry name" value="MFS"/>
    <property type="match status" value="1"/>
</dbReference>
<dbReference type="GO" id="GO:0005886">
    <property type="term" value="C:plasma membrane"/>
    <property type="evidence" value="ECO:0007669"/>
    <property type="project" value="TreeGrafter"/>
</dbReference>
<evidence type="ECO:0000256" key="6">
    <source>
        <dbReference type="SAM" id="Phobius"/>
    </source>
</evidence>
<feature type="transmembrane region" description="Helical" evidence="6">
    <location>
        <begin position="252"/>
        <end position="269"/>
    </location>
</feature>
<reference evidence="8 9" key="1">
    <citation type="journal article" date="2014" name="BMC Genomics">
        <title>Comparative genome sequencing reveals chemotype-specific gene clusters in the toxigenic black mold Stachybotrys.</title>
        <authorList>
            <person name="Semeiks J."/>
            <person name="Borek D."/>
            <person name="Otwinowski Z."/>
            <person name="Grishin N.V."/>
        </authorList>
    </citation>
    <scope>NUCLEOTIDE SEQUENCE [LARGE SCALE GENOMIC DNA]</scope>
    <source>
        <strain evidence="8 9">IBT 40285</strain>
    </source>
</reference>
<feature type="transmembrane region" description="Helical" evidence="6">
    <location>
        <begin position="354"/>
        <end position="374"/>
    </location>
</feature>
<dbReference type="PANTHER" id="PTHR23501:SF43">
    <property type="entry name" value="MULTIDRUG TRANSPORTER, PUTATIVE (AFU_ORTHOLOGUE AFUA_6G03040)-RELATED"/>
    <property type="match status" value="1"/>
</dbReference>
<dbReference type="STRING" id="1283841.A0A084QSB0"/>
<evidence type="ECO:0000256" key="4">
    <source>
        <dbReference type="ARBA" id="ARBA00023136"/>
    </source>
</evidence>
<feature type="transmembrane region" description="Helical" evidence="6">
    <location>
        <begin position="386"/>
        <end position="407"/>
    </location>
</feature>
<dbReference type="InterPro" id="IPR020846">
    <property type="entry name" value="MFS_dom"/>
</dbReference>